<evidence type="ECO:0000256" key="4">
    <source>
        <dbReference type="ARBA" id="ARBA00023136"/>
    </source>
</evidence>
<evidence type="ECO:0000256" key="5">
    <source>
        <dbReference type="SAM" id="MobiDB-lite"/>
    </source>
</evidence>
<keyword evidence="3 6" id="KW-1133">Transmembrane helix</keyword>
<dbReference type="EMBL" id="JAPFFF010000004">
    <property type="protein sequence ID" value="KAK8892593.1"/>
    <property type="molecule type" value="Genomic_DNA"/>
</dbReference>
<proteinExistence type="predicted"/>
<comment type="caution">
    <text evidence="7">The sequence shown here is derived from an EMBL/GenBank/DDBJ whole genome shotgun (WGS) entry which is preliminary data.</text>
</comment>
<accession>A0ABR2KP26</accession>
<feature type="transmembrane region" description="Helical" evidence="6">
    <location>
        <begin position="74"/>
        <end position="92"/>
    </location>
</feature>
<feature type="region of interest" description="Disordered" evidence="5">
    <location>
        <begin position="96"/>
        <end position="150"/>
    </location>
</feature>
<feature type="transmembrane region" description="Helical" evidence="6">
    <location>
        <begin position="44"/>
        <end position="62"/>
    </location>
</feature>
<sequence>MATTTKPSTLLWLSVVLVLVVNLAVMCIPVFIKQDVVRNLIKPFMTAIFMMEGIFFLLPNGIGGYDDSRLPNTGSAICVLFIVVFAMLENFLPEAPNSSGGNDNKDNNDNGNVDHNVDQQSLPNETSQASQNTGSQQQQNTSQPSGGKPSLDNMGDFKYLTAIYVVIMWVTYMMDGMSYFAGMKDGPHPAINALFVFIFRFGTLQYVYGMLVMNDNPPKWLYYLYMVPQAVLWPIASLISFYVHKPTGSMYTCDHCFNAIFAGAILYMGFRMMYQFQQAFKDDNDTKNRIIQGVTLAVGYLWFCFVGGIWTMNN</sequence>
<feature type="transmembrane region" description="Helical" evidence="6">
    <location>
        <begin position="220"/>
        <end position="243"/>
    </location>
</feature>
<evidence type="ECO:0000256" key="1">
    <source>
        <dbReference type="ARBA" id="ARBA00004141"/>
    </source>
</evidence>
<keyword evidence="4 6" id="KW-0472">Membrane</keyword>
<keyword evidence="8" id="KW-1185">Reference proteome</keyword>
<dbReference type="Proteomes" id="UP001470230">
    <property type="component" value="Unassembled WGS sequence"/>
</dbReference>
<evidence type="ECO:0000256" key="2">
    <source>
        <dbReference type="ARBA" id="ARBA00022692"/>
    </source>
</evidence>
<evidence type="ECO:0000313" key="7">
    <source>
        <dbReference type="EMBL" id="KAK8892593.1"/>
    </source>
</evidence>
<evidence type="ECO:0000256" key="3">
    <source>
        <dbReference type="ARBA" id="ARBA00022989"/>
    </source>
</evidence>
<feature type="compositionally biased region" description="Low complexity" evidence="5">
    <location>
        <begin position="126"/>
        <end position="147"/>
    </location>
</feature>
<reference evidence="7 8" key="1">
    <citation type="submission" date="2024-04" db="EMBL/GenBank/DDBJ databases">
        <title>Tritrichomonas musculus Genome.</title>
        <authorList>
            <person name="Alves-Ferreira E."/>
            <person name="Grigg M."/>
            <person name="Lorenzi H."/>
            <person name="Galac M."/>
        </authorList>
    </citation>
    <scope>NUCLEOTIDE SEQUENCE [LARGE SCALE GENOMIC DNA]</scope>
    <source>
        <strain evidence="7 8">EAF2021</strain>
    </source>
</reference>
<feature type="transmembrane region" description="Helical" evidence="6">
    <location>
        <begin position="189"/>
        <end position="208"/>
    </location>
</feature>
<keyword evidence="2 6" id="KW-0812">Transmembrane</keyword>
<feature type="transmembrane region" description="Helical" evidence="6">
    <location>
        <begin position="157"/>
        <end position="174"/>
    </location>
</feature>
<feature type="transmembrane region" description="Helical" evidence="6">
    <location>
        <begin position="249"/>
        <end position="270"/>
    </location>
</feature>
<evidence type="ECO:0000256" key="6">
    <source>
        <dbReference type="SAM" id="Phobius"/>
    </source>
</evidence>
<feature type="transmembrane region" description="Helical" evidence="6">
    <location>
        <begin position="12"/>
        <end position="32"/>
    </location>
</feature>
<evidence type="ECO:0000313" key="8">
    <source>
        <dbReference type="Proteomes" id="UP001470230"/>
    </source>
</evidence>
<dbReference type="Pfam" id="PF02535">
    <property type="entry name" value="Zip"/>
    <property type="match status" value="1"/>
</dbReference>
<comment type="subcellular location">
    <subcellularLocation>
        <location evidence="1">Membrane</location>
        <topology evidence="1">Multi-pass membrane protein</topology>
    </subcellularLocation>
</comment>
<protein>
    <submittedName>
        <fullName evidence="7">Uncharacterized protein</fullName>
    </submittedName>
</protein>
<feature type="transmembrane region" description="Helical" evidence="6">
    <location>
        <begin position="290"/>
        <end position="312"/>
    </location>
</feature>
<organism evidence="7 8">
    <name type="scientific">Tritrichomonas musculus</name>
    <dbReference type="NCBI Taxonomy" id="1915356"/>
    <lineage>
        <taxon>Eukaryota</taxon>
        <taxon>Metamonada</taxon>
        <taxon>Parabasalia</taxon>
        <taxon>Tritrichomonadida</taxon>
        <taxon>Tritrichomonadidae</taxon>
        <taxon>Tritrichomonas</taxon>
    </lineage>
</organism>
<gene>
    <name evidence="7" type="ORF">M9Y10_029832</name>
</gene>
<name>A0ABR2KP26_9EUKA</name>
<dbReference type="InterPro" id="IPR003689">
    <property type="entry name" value="ZIP"/>
</dbReference>